<evidence type="ECO:0000313" key="2">
    <source>
        <dbReference type="Proteomes" id="UP000516314"/>
    </source>
</evidence>
<organism evidence="1 2">
    <name type="scientific">Arabidopsis thaliana</name>
    <name type="common">Mouse-ear cress</name>
    <dbReference type="NCBI Taxonomy" id="3702"/>
    <lineage>
        <taxon>Eukaryota</taxon>
        <taxon>Viridiplantae</taxon>
        <taxon>Streptophyta</taxon>
        <taxon>Embryophyta</taxon>
        <taxon>Tracheophyta</taxon>
        <taxon>Spermatophyta</taxon>
        <taxon>Magnoliopsida</taxon>
        <taxon>eudicotyledons</taxon>
        <taxon>Gunneridae</taxon>
        <taxon>Pentapetalae</taxon>
        <taxon>rosids</taxon>
        <taxon>malvids</taxon>
        <taxon>Brassicales</taxon>
        <taxon>Brassicaceae</taxon>
        <taxon>Camelineae</taxon>
        <taxon>Arabidopsis</taxon>
    </lineage>
</organism>
<name>A0A7G2FHR2_ARATH</name>
<dbReference type="EMBL" id="LR881470">
    <property type="protein sequence ID" value="CAD5332890.1"/>
    <property type="molecule type" value="Genomic_DNA"/>
</dbReference>
<proteinExistence type="predicted"/>
<accession>A0A7G2FHR2</accession>
<gene>
    <name evidence="1" type="ORF">AT9943_LOCUS20272</name>
</gene>
<dbReference type="AlphaFoldDB" id="A0A7G2FHR2"/>
<sequence length="99" mass="11632">MRSISLERENKTGQSRAFGLLRSWRLYSVLRRLWSLSRSSQFLDPTKVMCDGTRCGLCLLVVWPSFFEEMQRSFSSRLQSSVCCDFIWAQSLPLHYRSD</sequence>
<reference evidence="1 2" key="1">
    <citation type="submission" date="2020-09" db="EMBL/GenBank/DDBJ databases">
        <authorList>
            <person name="Ashkenazy H."/>
        </authorList>
    </citation>
    <scope>NUCLEOTIDE SEQUENCE [LARGE SCALE GENOMIC DNA]</scope>
    <source>
        <strain evidence="2">cv. Cdm-0</strain>
    </source>
</reference>
<dbReference type="Proteomes" id="UP000516314">
    <property type="component" value="Chromosome 5"/>
</dbReference>
<protein>
    <submittedName>
        <fullName evidence="1">(thale cress) hypothetical protein</fullName>
    </submittedName>
</protein>
<evidence type="ECO:0000313" key="1">
    <source>
        <dbReference type="EMBL" id="CAD5332890.1"/>
    </source>
</evidence>